<dbReference type="PANTHER" id="PTHR31845">
    <property type="entry name" value="FINGER DOMAIN PROTEIN, PUTATIVE-RELATED"/>
    <property type="match status" value="1"/>
</dbReference>
<dbReference type="GO" id="GO:0005634">
    <property type="term" value="C:nucleus"/>
    <property type="evidence" value="ECO:0007669"/>
    <property type="project" value="UniProtKB-SubCell"/>
</dbReference>
<dbReference type="VEuPathDB" id="FungiDB:ASPSYDRAFT_63060"/>
<evidence type="ECO:0008006" key="10">
    <source>
        <dbReference type="Google" id="ProtNLM"/>
    </source>
</evidence>
<dbReference type="GeneID" id="63766284"/>
<evidence type="ECO:0000313" key="9">
    <source>
        <dbReference type="Proteomes" id="UP000184356"/>
    </source>
</evidence>
<proteinExistence type="predicted"/>
<dbReference type="STRING" id="1036612.A0A1L9SYA6"/>
<dbReference type="GO" id="GO:0000981">
    <property type="term" value="F:DNA-binding transcription factor activity, RNA polymerase II-specific"/>
    <property type="evidence" value="ECO:0007669"/>
    <property type="project" value="TreeGrafter"/>
</dbReference>
<gene>
    <name evidence="8" type="ORF">ASPSYDRAFT_63060</name>
</gene>
<comment type="subcellular location">
    <subcellularLocation>
        <location evidence="1">Nucleus</location>
    </subcellularLocation>
</comment>
<evidence type="ECO:0000256" key="1">
    <source>
        <dbReference type="ARBA" id="ARBA00004123"/>
    </source>
</evidence>
<organism evidence="8 9">
    <name type="scientific">Aspergillus sydowii CBS 593.65</name>
    <dbReference type="NCBI Taxonomy" id="1036612"/>
    <lineage>
        <taxon>Eukaryota</taxon>
        <taxon>Fungi</taxon>
        <taxon>Dikarya</taxon>
        <taxon>Ascomycota</taxon>
        <taxon>Pezizomycotina</taxon>
        <taxon>Eurotiomycetes</taxon>
        <taxon>Eurotiomycetidae</taxon>
        <taxon>Eurotiales</taxon>
        <taxon>Aspergillaceae</taxon>
        <taxon>Aspergillus</taxon>
        <taxon>Aspergillus subgen. Nidulantes</taxon>
    </lineage>
</organism>
<feature type="region of interest" description="Disordered" evidence="7">
    <location>
        <begin position="436"/>
        <end position="462"/>
    </location>
</feature>
<dbReference type="Proteomes" id="UP000184356">
    <property type="component" value="Unassembled WGS sequence"/>
</dbReference>
<keyword evidence="2" id="KW-0862">Zinc</keyword>
<name>A0A1L9SYA6_9EURO</name>
<evidence type="ECO:0000313" key="8">
    <source>
        <dbReference type="EMBL" id="OJJ52013.1"/>
    </source>
</evidence>
<keyword evidence="5" id="KW-0804">Transcription</keyword>
<evidence type="ECO:0000256" key="6">
    <source>
        <dbReference type="ARBA" id="ARBA00023242"/>
    </source>
</evidence>
<protein>
    <recommendedName>
        <fullName evidence="10">Transcription factor domain-containing protein</fullName>
    </recommendedName>
</protein>
<keyword evidence="4" id="KW-0238">DNA-binding</keyword>
<evidence type="ECO:0000256" key="2">
    <source>
        <dbReference type="ARBA" id="ARBA00022833"/>
    </source>
</evidence>
<keyword evidence="6" id="KW-0539">Nucleus</keyword>
<feature type="compositionally biased region" description="Polar residues" evidence="7">
    <location>
        <begin position="436"/>
        <end position="446"/>
    </location>
</feature>
<accession>A0A1L9SYA6</accession>
<keyword evidence="9" id="KW-1185">Reference proteome</keyword>
<evidence type="ECO:0000256" key="3">
    <source>
        <dbReference type="ARBA" id="ARBA00023015"/>
    </source>
</evidence>
<dbReference type="OrthoDB" id="5424793at2759"/>
<dbReference type="EMBL" id="KV878607">
    <property type="protein sequence ID" value="OJJ52013.1"/>
    <property type="molecule type" value="Genomic_DNA"/>
</dbReference>
<evidence type="ECO:0000256" key="5">
    <source>
        <dbReference type="ARBA" id="ARBA00023163"/>
    </source>
</evidence>
<keyword evidence="3" id="KW-0805">Transcription regulation</keyword>
<dbReference type="AlphaFoldDB" id="A0A1L9SYA6"/>
<feature type="compositionally biased region" description="Gly residues" evidence="7">
    <location>
        <begin position="453"/>
        <end position="462"/>
    </location>
</feature>
<evidence type="ECO:0000256" key="7">
    <source>
        <dbReference type="SAM" id="MobiDB-lite"/>
    </source>
</evidence>
<evidence type="ECO:0000256" key="4">
    <source>
        <dbReference type="ARBA" id="ARBA00023125"/>
    </source>
</evidence>
<dbReference type="PANTHER" id="PTHR31845:SF10">
    <property type="entry name" value="ZN(II)2CYS6 TRANSCRIPTION FACTOR (EUROFUNG)"/>
    <property type="match status" value="1"/>
</dbReference>
<sequence length="493" mass="55648">MREADELLSLFKKRNAYFPFIYIPESTSAASMAVHQPFLLLAILTVSSSRTPRLQQRTDERFRRVMSERVVLHGEKSLDYVQGLLVYIAWYPLYIRPLRNQIPQYLQIVSTMISDLDLDINLEEASEGRNVSLGCHTLSSLMSSIGRRSGEARTRTRTYLQTAPKLDRSNDLAMQYLRIQDLAGRVARYKADVRNKANMATGYSISEEFSIPLEEVCEKMAFFNDELEGLYWAFPAESRNRIPIRLARQFTKVKISSLPFILKSPASYQVASRTPPITTNPTHATSHFTEIQSFLDLFLSIPPGEYIHFSIHEWSQLVMTISLTSDLCFSQISTTWKEFQEQTRAKMLIYLESLTHRMSALSVSSGSASAYPDSFYMFKSVLGILLRTYAPAVTSTSTPEIQNKNAGMSSSRCPVLNGSIQKTDYWRALERNAPTCTSHKNMSSGGDSEGQRGDGNGNGNGLGGLHIDELVNHPQDWPSVFEEWVVDLNALPE</sequence>
<reference evidence="9" key="1">
    <citation type="journal article" date="2017" name="Genome Biol.">
        <title>Comparative genomics reveals high biological diversity and specific adaptations in the industrially and medically important fungal genus Aspergillus.</title>
        <authorList>
            <person name="de Vries R.P."/>
            <person name="Riley R."/>
            <person name="Wiebenga A."/>
            <person name="Aguilar-Osorio G."/>
            <person name="Amillis S."/>
            <person name="Uchima C.A."/>
            <person name="Anderluh G."/>
            <person name="Asadollahi M."/>
            <person name="Askin M."/>
            <person name="Barry K."/>
            <person name="Battaglia E."/>
            <person name="Bayram O."/>
            <person name="Benocci T."/>
            <person name="Braus-Stromeyer S.A."/>
            <person name="Caldana C."/>
            <person name="Canovas D."/>
            <person name="Cerqueira G.C."/>
            <person name="Chen F."/>
            <person name="Chen W."/>
            <person name="Choi C."/>
            <person name="Clum A."/>
            <person name="Dos Santos R.A."/>
            <person name="Damasio A.R."/>
            <person name="Diallinas G."/>
            <person name="Emri T."/>
            <person name="Fekete E."/>
            <person name="Flipphi M."/>
            <person name="Freyberg S."/>
            <person name="Gallo A."/>
            <person name="Gournas C."/>
            <person name="Habgood R."/>
            <person name="Hainaut M."/>
            <person name="Harispe M.L."/>
            <person name="Henrissat B."/>
            <person name="Hilden K.S."/>
            <person name="Hope R."/>
            <person name="Hossain A."/>
            <person name="Karabika E."/>
            <person name="Karaffa L."/>
            <person name="Karanyi Z."/>
            <person name="Krasevec N."/>
            <person name="Kuo A."/>
            <person name="Kusch H."/>
            <person name="LaButti K."/>
            <person name="Lagendijk E.L."/>
            <person name="Lapidus A."/>
            <person name="Levasseur A."/>
            <person name="Lindquist E."/>
            <person name="Lipzen A."/>
            <person name="Logrieco A.F."/>
            <person name="MacCabe A."/>
            <person name="Maekelae M.R."/>
            <person name="Malavazi I."/>
            <person name="Melin P."/>
            <person name="Meyer V."/>
            <person name="Mielnichuk N."/>
            <person name="Miskei M."/>
            <person name="Molnar A.P."/>
            <person name="Mule G."/>
            <person name="Ngan C.Y."/>
            <person name="Orejas M."/>
            <person name="Orosz E."/>
            <person name="Ouedraogo J.P."/>
            <person name="Overkamp K.M."/>
            <person name="Park H.-S."/>
            <person name="Perrone G."/>
            <person name="Piumi F."/>
            <person name="Punt P.J."/>
            <person name="Ram A.F."/>
            <person name="Ramon A."/>
            <person name="Rauscher S."/>
            <person name="Record E."/>
            <person name="Riano-Pachon D.M."/>
            <person name="Robert V."/>
            <person name="Roehrig J."/>
            <person name="Ruller R."/>
            <person name="Salamov A."/>
            <person name="Salih N.S."/>
            <person name="Samson R.A."/>
            <person name="Sandor E."/>
            <person name="Sanguinetti M."/>
            <person name="Schuetze T."/>
            <person name="Sepcic K."/>
            <person name="Shelest E."/>
            <person name="Sherlock G."/>
            <person name="Sophianopoulou V."/>
            <person name="Squina F.M."/>
            <person name="Sun H."/>
            <person name="Susca A."/>
            <person name="Todd R.B."/>
            <person name="Tsang A."/>
            <person name="Unkles S.E."/>
            <person name="van de Wiele N."/>
            <person name="van Rossen-Uffink D."/>
            <person name="Oliveira J.V."/>
            <person name="Vesth T.C."/>
            <person name="Visser J."/>
            <person name="Yu J.-H."/>
            <person name="Zhou M."/>
            <person name="Andersen M.R."/>
            <person name="Archer D.B."/>
            <person name="Baker S.E."/>
            <person name="Benoit I."/>
            <person name="Brakhage A.A."/>
            <person name="Braus G.H."/>
            <person name="Fischer R."/>
            <person name="Frisvad J.C."/>
            <person name="Goldman G.H."/>
            <person name="Houbraken J."/>
            <person name="Oakley B."/>
            <person name="Pocsi I."/>
            <person name="Scazzocchio C."/>
            <person name="Seiboth B."/>
            <person name="vanKuyk P.A."/>
            <person name="Wortman J."/>
            <person name="Dyer P.S."/>
            <person name="Grigoriev I.V."/>
        </authorList>
    </citation>
    <scope>NUCLEOTIDE SEQUENCE [LARGE SCALE GENOMIC DNA]</scope>
    <source>
        <strain evidence="9">CBS 593.65</strain>
    </source>
</reference>
<dbReference type="RefSeq" id="XP_040695819.1">
    <property type="nucleotide sequence ID" value="XM_040850211.1"/>
</dbReference>
<dbReference type="GO" id="GO:0000976">
    <property type="term" value="F:transcription cis-regulatory region binding"/>
    <property type="evidence" value="ECO:0007669"/>
    <property type="project" value="TreeGrafter"/>
</dbReference>
<dbReference type="InterPro" id="IPR051089">
    <property type="entry name" value="prtT"/>
</dbReference>